<sequence length="304" mass="33511">MVLADFLIATATILCFISLFKNLLAFTRWLHDYGSWAVVTGTTDGIRKALVFELASKGLNLGLIGWNPSKLEATSSELRDRFGATTEVKTGVADLTKLSGEEIAAAIAGATEGIDVRLLVNDAGLAYPYPSCFHEVDRELMESMLRVNVNAALWATKGVIDGMLKRKRGAILNSGSGSSVCIPSFPLLTLYASTKAFLVMFSKSKELILNATKMTMSRRCSMLLPSPEMFGGASLRWIGYERQRNPYWLHAVQGFVVRATEAFIIWYGQRYVKWMRKGGVGARWPSMAMRHNNSRTAPPLTLGV</sequence>
<dbReference type="InterPro" id="IPR002347">
    <property type="entry name" value="SDR_fam"/>
</dbReference>
<dbReference type="GO" id="GO:0016491">
    <property type="term" value="F:oxidoreductase activity"/>
    <property type="evidence" value="ECO:0007669"/>
    <property type="project" value="UniProtKB-KW"/>
</dbReference>
<protein>
    <submittedName>
        <fullName evidence="3">Uncharacterized protein</fullName>
    </submittedName>
</protein>
<dbReference type="Gene3D" id="3.40.50.720">
    <property type="entry name" value="NAD(P)-binding Rossmann-like Domain"/>
    <property type="match status" value="1"/>
</dbReference>
<dbReference type="Pfam" id="PF00106">
    <property type="entry name" value="adh_short"/>
    <property type="match status" value="1"/>
</dbReference>
<name>A0ABD3JQZ8_EUCGL</name>
<evidence type="ECO:0000256" key="1">
    <source>
        <dbReference type="ARBA" id="ARBA00023002"/>
    </source>
</evidence>
<dbReference type="AlphaFoldDB" id="A0ABD3JQZ8"/>
<dbReference type="SUPFAM" id="SSF51735">
    <property type="entry name" value="NAD(P)-binding Rossmann-fold domains"/>
    <property type="match status" value="1"/>
</dbReference>
<accession>A0ABD3JQZ8</accession>
<dbReference type="Proteomes" id="UP001634007">
    <property type="component" value="Unassembled WGS sequence"/>
</dbReference>
<evidence type="ECO:0000313" key="3">
    <source>
        <dbReference type="EMBL" id="KAL3728663.1"/>
    </source>
</evidence>
<evidence type="ECO:0000313" key="4">
    <source>
        <dbReference type="Proteomes" id="UP001634007"/>
    </source>
</evidence>
<comment type="caution">
    <text evidence="3">The sequence shown here is derived from an EMBL/GenBank/DDBJ whole genome shotgun (WGS) entry which is preliminary data.</text>
</comment>
<dbReference type="PANTHER" id="PTHR43899:SF25">
    <property type="entry name" value="ENOYL-(ACYL CARRIER) REDUCTASE"/>
    <property type="match status" value="1"/>
</dbReference>
<dbReference type="PRINTS" id="PR00081">
    <property type="entry name" value="GDHRDH"/>
</dbReference>
<organism evidence="3 4">
    <name type="scientific">Eucalyptus globulus</name>
    <name type="common">Tasmanian blue gum</name>
    <dbReference type="NCBI Taxonomy" id="34317"/>
    <lineage>
        <taxon>Eukaryota</taxon>
        <taxon>Viridiplantae</taxon>
        <taxon>Streptophyta</taxon>
        <taxon>Embryophyta</taxon>
        <taxon>Tracheophyta</taxon>
        <taxon>Spermatophyta</taxon>
        <taxon>Magnoliopsida</taxon>
        <taxon>eudicotyledons</taxon>
        <taxon>Gunneridae</taxon>
        <taxon>Pentapetalae</taxon>
        <taxon>rosids</taxon>
        <taxon>malvids</taxon>
        <taxon>Myrtales</taxon>
        <taxon>Myrtaceae</taxon>
        <taxon>Myrtoideae</taxon>
        <taxon>Eucalypteae</taxon>
        <taxon>Eucalyptus</taxon>
    </lineage>
</organism>
<dbReference type="PANTHER" id="PTHR43899">
    <property type="entry name" value="RH59310P"/>
    <property type="match status" value="1"/>
</dbReference>
<evidence type="ECO:0000256" key="2">
    <source>
        <dbReference type="SAM" id="Phobius"/>
    </source>
</evidence>
<keyword evidence="2" id="KW-0472">Membrane</keyword>
<keyword evidence="4" id="KW-1185">Reference proteome</keyword>
<proteinExistence type="predicted"/>
<dbReference type="InterPro" id="IPR036291">
    <property type="entry name" value="NAD(P)-bd_dom_sf"/>
</dbReference>
<dbReference type="CDD" id="cd05356">
    <property type="entry name" value="17beta-HSD1_like_SDR_c"/>
    <property type="match status" value="1"/>
</dbReference>
<feature type="transmembrane region" description="Helical" evidence="2">
    <location>
        <begin position="6"/>
        <end position="24"/>
    </location>
</feature>
<keyword evidence="2" id="KW-0812">Transmembrane</keyword>
<dbReference type="InterPro" id="IPR051019">
    <property type="entry name" value="VLCFA-Steroid_DH"/>
</dbReference>
<feature type="transmembrane region" description="Helical" evidence="2">
    <location>
        <begin position="170"/>
        <end position="192"/>
    </location>
</feature>
<dbReference type="PIRSF" id="PIRSF000126">
    <property type="entry name" value="11-beta-HSD1"/>
    <property type="match status" value="1"/>
</dbReference>
<keyword evidence="2" id="KW-1133">Transmembrane helix</keyword>
<dbReference type="EMBL" id="JBJKBG010000008">
    <property type="protein sequence ID" value="KAL3728663.1"/>
    <property type="molecule type" value="Genomic_DNA"/>
</dbReference>
<gene>
    <name evidence="3" type="ORF">ACJRO7_033272</name>
</gene>
<keyword evidence="1" id="KW-0560">Oxidoreductase</keyword>
<reference evidence="3 4" key="1">
    <citation type="submission" date="2024-11" db="EMBL/GenBank/DDBJ databases">
        <title>Chromosome-level genome assembly of Eucalyptus globulus Labill. provides insights into its genome evolution.</title>
        <authorList>
            <person name="Li X."/>
        </authorList>
    </citation>
    <scope>NUCLEOTIDE SEQUENCE [LARGE SCALE GENOMIC DNA]</scope>
    <source>
        <strain evidence="3">CL2024</strain>
        <tissue evidence="3">Fresh tender leaves</tissue>
    </source>
</reference>